<keyword evidence="4" id="KW-1185">Reference proteome</keyword>
<evidence type="ECO:0000259" key="2">
    <source>
        <dbReference type="Pfam" id="PF26118"/>
    </source>
</evidence>
<feature type="compositionally biased region" description="Polar residues" evidence="1">
    <location>
        <begin position="558"/>
        <end position="577"/>
    </location>
</feature>
<dbReference type="EMBL" id="JAKJXP020000008">
    <property type="protein sequence ID" value="KAK7756220.1"/>
    <property type="molecule type" value="Genomic_DNA"/>
</dbReference>
<feature type="region of interest" description="Disordered" evidence="1">
    <location>
        <begin position="376"/>
        <end position="467"/>
    </location>
</feature>
<comment type="caution">
    <text evidence="3">The sequence shown here is derived from an EMBL/GenBank/DDBJ whole genome shotgun (WGS) entry which is preliminary data.</text>
</comment>
<proteinExistence type="predicted"/>
<dbReference type="Pfam" id="PF26118">
    <property type="entry name" value="DUF8035"/>
    <property type="match status" value="1"/>
</dbReference>
<feature type="compositionally biased region" description="Low complexity" evidence="1">
    <location>
        <begin position="649"/>
        <end position="661"/>
    </location>
</feature>
<feature type="region of interest" description="Disordered" evidence="1">
    <location>
        <begin position="257"/>
        <end position="288"/>
    </location>
</feature>
<feature type="compositionally biased region" description="Basic and acidic residues" evidence="1">
    <location>
        <begin position="538"/>
        <end position="557"/>
    </location>
</feature>
<evidence type="ECO:0000313" key="4">
    <source>
        <dbReference type="Proteomes" id="UP001320420"/>
    </source>
</evidence>
<dbReference type="InterPro" id="IPR058348">
    <property type="entry name" value="DUF8035"/>
</dbReference>
<feature type="compositionally biased region" description="Basic and acidic residues" evidence="1">
    <location>
        <begin position="733"/>
        <end position="807"/>
    </location>
</feature>
<feature type="compositionally biased region" description="Low complexity" evidence="1">
    <location>
        <begin position="388"/>
        <end position="406"/>
    </location>
</feature>
<name>A0AAN9V1A6_9PEZI</name>
<evidence type="ECO:0000313" key="3">
    <source>
        <dbReference type="EMBL" id="KAK7756220.1"/>
    </source>
</evidence>
<feature type="compositionally biased region" description="Polar residues" evidence="1">
    <location>
        <begin position="265"/>
        <end position="277"/>
    </location>
</feature>
<feature type="compositionally biased region" description="Basic and acidic residues" evidence="1">
    <location>
        <begin position="603"/>
        <end position="613"/>
    </location>
</feature>
<feature type="compositionally biased region" description="Low complexity" evidence="1">
    <location>
        <begin position="686"/>
        <end position="698"/>
    </location>
</feature>
<gene>
    <name evidence="3" type="ORF">SLS62_001813</name>
</gene>
<evidence type="ECO:0000256" key="1">
    <source>
        <dbReference type="SAM" id="MobiDB-lite"/>
    </source>
</evidence>
<feature type="compositionally biased region" description="Polar residues" evidence="1">
    <location>
        <begin position="427"/>
        <end position="450"/>
    </location>
</feature>
<reference evidence="3 4" key="1">
    <citation type="submission" date="2024-02" db="EMBL/GenBank/DDBJ databases">
        <title>De novo assembly and annotation of 12 fungi associated with fruit tree decline syndrome in Ontario, Canada.</title>
        <authorList>
            <person name="Sulman M."/>
            <person name="Ellouze W."/>
            <person name="Ilyukhin E."/>
        </authorList>
    </citation>
    <scope>NUCLEOTIDE SEQUENCE [LARGE SCALE GENOMIC DNA]</scope>
    <source>
        <strain evidence="3 4">M11/M66-122</strain>
    </source>
</reference>
<dbReference type="PANTHER" id="PTHR42081">
    <property type="entry name" value="ZINC FINGER PROTEIN DHHC DOMAIN CONTAINING PROTEIN"/>
    <property type="match status" value="1"/>
</dbReference>
<feature type="domain" description="DUF8035" evidence="2">
    <location>
        <begin position="474"/>
        <end position="527"/>
    </location>
</feature>
<feature type="region of interest" description="Disordered" evidence="1">
    <location>
        <begin position="300"/>
        <end position="338"/>
    </location>
</feature>
<sequence length="863" mass="96913">MTANNTNGVSAPHASTSTIDGVDAFALRLYRRARNSGTDFEDIAFVVRNLHTVLRHLKSEAESPESLLAVGDSAVYTRQLTPIIEDCEFTLQQLNTILDKYGDHPGGNDGRVSPTKHRTRMDGNMGWTMENVEREKIKLIKTKLIKQKLNIDMFLDTIQLHNRPRSQSRVDTSGVDLESIKDKVDAIATRICSRRNSGLTQDEEELWMRFRNELEREGFSREVLRKNQDVLRAYIRQLDERAIANGGTTPSVRGFLEGESPIHDSASQVAPYQSQASGGLDRRASYPDIDTEKYFPSARLERLQSSGYGPASKGVPKESTNMSYESRSSDDDAYTSSDSMALMSTRDIMALDKRSADRAIAMDNMHLQSIPHGLSHAIAESPPSTRYLPPSASQPALLSSSPPTSLDHFGAAPRHVPSLPPPVYGNGLSSPIHSNSMSTPNLMNQQSAAPGQTAPPRRPSLLAPDSQGYEIPLDAKWTRIRRSLVSPEVLAQAGVRYEARPEFVAVLGTLTRNEVVEFARRSAEVRNRRNSAPTGAGTRKERRPEDRYHPDKYRNWDVDTTSNRNSSSAGYVINNTNGRRHSQISTSSSLVDHSSDEVSDSDTDGHSDDEHVRKQPPLSNQARRRSTPYHHSSGNHRYEDLQQSRVRGDSGVSNVSISGSSVDEDERGTKTYPYIVPPPAKENPKESTTSPSATSKPKPILKNKNDDPHVRFDPEPHVLDEGKSPPRGTSRRRGSERDKSRERHRDRDRSRDRDRDRSRDRDRDTKEKKYYSDRYTERDHRYAERDRKERDRYERERERERERDRERKYHHSASSSTPRRDEGSRSSARKRNSTNTSDALKAIGIGGAAASLLSVLTEAASGL</sequence>
<dbReference type="Proteomes" id="UP001320420">
    <property type="component" value="Unassembled WGS sequence"/>
</dbReference>
<feature type="compositionally biased region" description="Basic and acidic residues" evidence="1">
    <location>
        <begin position="703"/>
        <end position="724"/>
    </location>
</feature>
<dbReference type="AlphaFoldDB" id="A0AAN9V1A6"/>
<protein>
    <recommendedName>
        <fullName evidence="2">DUF8035 domain-containing protein</fullName>
    </recommendedName>
</protein>
<dbReference type="PANTHER" id="PTHR42081:SF2">
    <property type="entry name" value="NIPPED-B-LIKE PROTEIN B"/>
    <property type="match status" value="1"/>
</dbReference>
<feature type="region of interest" description="Disordered" evidence="1">
    <location>
        <begin position="522"/>
        <end position="842"/>
    </location>
</feature>
<organism evidence="3 4">
    <name type="scientific">Diatrype stigma</name>
    <dbReference type="NCBI Taxonomy" id="117547"/>
    <lineage>
        <taxon>Eukaryota</taxon>
        <taxon>Fungi</taxon>
        <taxon>Dikarya</taxon>
        <taxon>Ascomycota</taxon>
        <taxon>Pezizomycotina</taxon>
        <taxon>Sordariomycetes</taxon>
        <taxon>Xylariomycetidae</taxon>
        <taxon>Xylariales</taxon>
        <taxon>Diatrypaceae</taxon>
        <taxon>Diatrype</taxon>
    </lineage>
</organism>
<feature type="compositionally biased region" description="Basic and acidic residues" evidence="1">
    <location>
        <begin position="636"/>
        <end position="648"/>
    </location>
</feature>
<accession>A0AAN9V1A6</accession>